<keyword evidence="5" id="KW-0175">Coiled coil</keyword>
<dbReference type="PROSITE" id="PS51671">
    <property type="entry name" value="ACT"/>
    <property type="match status" value="1"/>
</dbReference>
<evidence type="ECO:0000256" key="2">
    <source>
        <dbReference type="ARBA" id="ARBA00022692"/>
    </source>
</evidence>
<keyword evidence="4 6" id="KW-0472">Membrane</keyword>
<accession>A0A7S2N4Y9</accession>
<evidence type="ECO:0000256" key="6">
    <source>
        <dbReference type="SAM" id="Phobius"/>
    </source>
</evidence>
<evidence type="ECO:0000313" key="8">
    <source>
        <dbReference type="EMBL" id="CAD9520169.1"/>
    </source>
</evidence>
<protein>
    <recommendedName>
        <fullName evidence="7">ACT domain-containing protein</fullName>
    </recommendedName>
</protein>
<dbReference type="PANTHER" id="PTHR21706">
    <property type="entry name" value="TRANSMEMBRANE PROTEIN 65"/>
    <property type="match status" value="1"/>
</dbReference>
<evidence type="ECO:0000256" key="5">
    <source>
        <dbReference type="SAM" id="Coils"/>
    </source>
</evidence>
<dbReference type="InterPro" id="IPR019537">
    <property type="entry name" value="TMEM65"/>
</dbReference>
<dbReference type="PANTHER" id="PTHR21706:SF15">
    <property type="entry name" value="TRANSMEMBRANE PROTEIN 65"/>
    <property type="match status" value="1"/>
</dbReference>
<sequence>MLCAILRQGVRKALRRPGNYEAVIRKVAIRNKSVQAFTLDELPTTQQLRQHFMRETVPMVGFGFMDQTVLLQAGNAIDCTIGVTFGFSTLTAAAFGSIVSMGVGVLFGGAVERVFNACGLPNPGFSAAQRSLPIVRRVGLAGNFFGVIFGCSLGMINLYFIDTEMSSTLKLQALSEEQEFAFEVEASNRLRRDATALTVRGPDIDGLLASMTSALTSQGCSLVELHASPRESSGSDGTVEDIFIVRQRGSKTQIDDDKLGELSRALLAATKDPLLAHSLKAQVTELEAENEKLISRVKKLEDVIEEKQVTIIRGDDTSSNEEFVQSTELHHAK</sequence>
<dbReference type="GO" id="GO:0016020">
    <property type="term" value="C:membrane"/>
    <property type="evidence" value="ECO:0007669"/>
    <property type="project" value="UniProtKB-SubCell"/>
</dbReference>
<dbReference type="AlphaFoldDB" id="A0A7S2N4Y9"/>
<evidence type="ECO:0000256" key="1">
    <source>
        <dbReference type="ARBA" id="ARBA00004141"/>
    </source>
</evidence>
<organism evidence="8">
    <name type="scientific">Helicotheca tamesis</name>
    <dbReference type="NCBI Taxonomy" id="374047"/>
    <lineage>
        <taxon>Eukaryota</taxon>
        <taxon>Sar</taxon>
        <taxon>Stramenopiles</taxon>
        <taxon>Ochrophyta</taxon>
        <taxon>Bacillariophyta</taxon>
        <taxon>Mediophyceae</taxon>
        <taxon>Lithodesmiophycidae</taxon>
        <taxon>Lithodesmiales</taxon>
        <taxon>Lithodesmiaceae</taxon>
        <taxon>Helicotheca</taxon>
    </lineage>
</organism>
<feature type="domain" description="ACT" evidence="7">
    <location>
        <begin position="196"/>
        <end position="286"/>
    </location>
</feature>
<keyword evidence="2 6" id="KW-0812">Transmembrane</keyword>
<dbReference type="InterPro" id="IPR002912">
    <property type="entry name" value="ACT_dom"/>
</dbReference>
<dbReference type="GO" id="GO:0005739">
    <property type="term" value="C:mitochondrion"/>
    <property type="evidence" value="ECO:0007669"/>
    <property type="project" value="TreeGrafter"/>
</dbReference>
<evidence type="ECO:0000256" key="3">
    <source>
        <dbReference type="ARBA" id="ARBA00022989"/>
    </source>
</evidence>
<feature type="coiled-coil region" evidence="5">
    <location>
        <begin position="276"/>
        <end position="310"/>
    </location>
</feature>
<dbReference type="InterPro" id="IPR045865">
    <property type="entry name" value="ACT-like_dom_sf"/>
</dbReference>
<comment type="subcellular location">
    <subcellularLocation>
        <location evidence="1">Membrane</location>
        <topology evidence="1">Multi-pass membrane protein</topology>
    </subcellularLocation>
</comment>
<gene>
    <name evidence="8" type="ORF">HTAM1171_LOCUS12507</name>
</gene>
<name>A0A7S2N4Y9_9STRA</name>
<evidence type="ECO:0000256" key="4">
    <source>
        <dbReference type="ARBA" id="ARBA00023136"/>
    </source>
</evidence>
<evidence type="ECO:0000259" key="7">
    <source>
        <dbReference type="PROSITE" id="PS51671"/>
    </source>
</evidence>
<reference evidence="8" key="1">
    <citation type="submission" date="2021-01" db="EMBL/GenBank/DDBJ databases">
        <authorList>
            <person name="Corre E."/>
            <person name="Pelletier E."/>
            <person name="Niang G."/>
            <person name="Scheremetjew M."/>
            <person name="Finn R."/>
            <person name="Kale V."/>
            <person name="Holt S."/>
            <person name="Cochrane G."/>
            <person name="Meng A."/>
            <person name="Brown T."/>
            <person name="Cohen L."/>
        </authorList>
    </citation>
    <scope>NUCLEOTIDE SEQUENCE</scope>
    <source>
        <strain evidence="8">CCMP826</strain>
    </source>
</reference>
<feature type="transmembrane region" description="Helical" evidence="6">
    <location>
        <begin position="140"/>
        <end position="161"/>
    </location>
</feature>
<dbReference type="SUPFAM" id="SSF55021">
    <property type="entry name" value="ACT-like"/>
    <property type="match status" value="1"/>
</dbReference>
<keyword evidence="3 6" id="KW-1133">Transmembrane helix</keyword>
<dbReference type="EMBL" id="HBGV01020054">
    <property type="protein sequence ID" value="CAD9520169.1"/>
    <property type="molecule type" value="Transcribed_RNA"/>
</dbReference>
<dbReference type="Pfam" id="PF10507">
    <property type="entry name" value="TMEM65"/>
    <property type="match status" value="1"/>
</dbReference>
<dbReference type="CDD" id="cd04873">
    <property type="entry name" value="ACT_UUR-ACR-like"/>
    <property type="match status" value="1"/>
</dbReference>
<proteinExistence type="predicted"/>